<protein>
    <submittedName>
        <fullName evidence="1">BQ5605_C011g06348 protein</fullName>
    </submittedName>
</protein>
<dbReference type="EMBL" id="FQNC01000011">
    <property type="protein sequence ID" value="SGY11991.1"/>
    <property type="molecule type" value="Genomic_DNA"/>
</dbReference>
<dbReference type="Proteomes" id="UP000249464">
    <property type="component" value="Unassembled WGS sequence"/>
</dbReference>
<organism evidence="1 2">
    <name type="scientific">Microbotryum silenes-dioicae</name>
    <dbReference type="NCBI Taxonomy" id="796604"/>
    <lineage>
        <taxon>Eukaryota</taxon>
        <taxon>Fungi</taxon>
        <taxon>Dikarya</taxon>
        <taxon>Basidiomycota</taxon>
        <taxon>Pucciniomycotina</taxon>
        <taxon>Microbotryomycetes</taxon>
        <taxon>Microbotryales</taxon>
        <taxon>Microbotryaceae</taxon>
        <taxon>Microbotryum</taxon>
    </lineage>
</organism>
<name>A0A2X0NRK5_9BASI</name>
<reference evidence="1 2" key="1">
    <citation type="submission" date="2016-11" db="EMBL/GenBank/DDBJ databases">
        <authorList>
            <person name="Jaros S."/>
            <person name="Januszkiewicz K."/>
            <person name="Wedrychowicz H."/>
        </authorList>
    </citation>
    <scope>NUCLEOTIDE SEQUENCE [LARGE SCALE GENOMIC DNA]</scope>
</reference>
<proteinExistence type="predicted"/>
<evidence type="ECO:0000313" key="2">
    <source>
        <dbReference type="Proteomes" id="UP000249464"/>
    </source>
</evidence>
<sequence>MFYMLQKSLKSPRKRVPSVCGRAAAYRKWLAARVTSAGVARGSRLQTSLPCFAGWLAASLGSAGGISQAGHAPKGGKPLLGMCARAD</sequence>
<evidence type="ECO:0000313" key="1">
    <source>
        <dbReference type="EMBL" id="SGY11991.1"/>
    </source>
</evidence>
<keyword evidence="2" id="KW-1185">Reference proteome</keyword>
<accession>A0A2X0NRK5</accession>
<dbReference type="AlphaFoldDB" id="A0A2X0NRK5"/>
<gene>
    <name evidence="1" type="primary">BQ5605_C011g06348</name>
    <name evidence="1" type="ORF">BQ5605_C011G06348</name>
</gene>